<dbReference type="SUPFAM" id="SSF53850">
    <property type="entry name" value="Periplasmic binding protein-like II"/>
    <property type="match status" value="1"/>
</dbReference>
<dbReference type="InterPro" id="IPR000914">
    <property type="entry name" value="SBP_5_dom"/>
</dbReference>
<dbReference type="GO" id="GO:0042597">
    <property type="term" value="C:periplasmic space"/>
    <property type="evidence" value="ECO:0007669"/>
    <property type="project" value="UniProtKB-ARBA"/>
</dbReference>
<organism evidence="2 3">
    <name type="scientific">Actinocorallia herbida</name>
    <dbReference type="NCBI Taxonomy" id="58109"/>
    <lineage>
        <taxon>Bacteria</taxon>
        <taxon>Bacillati</taxon>
        <taxon>Actinomycetota</taxon>
        <taxon>Actinomycetes</taxon>
        <taxon>Streptosporangiales</taxon>
        <taxon>Thermomonosporaceae</taxon>
        <taxon>Actinocorallia</taxon>
    </lineage>
</organism>
<evidence type="ECO:0000313" key="2">
    <source>
        <dbReference type="EMBL" id="ROO85709.1"/>
    </source>
</evidence>
<dbReference type="OrthoDB" id="9046151at2"/>
<dbReference type="PROSITE" id="PS51318">
    <property type="entry name" value="TAT"/>
    <property type="match status" value="1"/>
</dbReference>
<dbReference type="InterPro" id="IPR030678">
    <property type="entry name" value="Peptide/Ni-bd"/>
</dbReference>
<dbReference type="AlphaFoldDB" id="A0A3N1CWN2"/>
<dbReference type="Gene3D" id="3.90.76.10">
    <property type="entry name" value="Dipeptide-binding Protein, Domain 1"/>
    <property type="match status" value="1"/>
</dbReference>
<sequence length="535" mass="56413">MRDTFADTPTAGFDRRSFLRIVGALGAATAITAGLSACGSDADGGGAAGGTREIEATLAFTLSGGFDPMNASSAVATAVNQHIFEALIDLDPVTREPYLALAAAQPKASADGLTWTVALREGAVFSDGSPVTAEDVAWSFTRALDPANKALMAGFISFIDRVKAKDAKTVEFELKAPFSLFAQRIAVIKIVPKAKTGDAAAAKAFDTAPIGSGPFTLTSADATSGVVMAANPAYKGSRPAKADKITLHTSPDNTARLNDLRSGQAQAIEAVPYLDAGTLGDEFKVDEKQAFNQLFLMFNCSAAPFDDKRVRQALHYAIDTDKVIATALQGYGVAATSYLDESNPGYQKAATSYGHDPEKAKALLAEAGVPNLSFELVTTDTGFVKDSAPVIIDAWKQIGVTATLNTNPSSAVYGTLVPSDDFRVLAASGDPSVFGPDADLLLRWFYYGETWPVARARWTDAGAKKCADLLDEAAESTDQKQKDTWKKALDVIAEEVPLYPVFHTKVITASDPDGLTGFQGASTTGLYFLDVARKG</sequence>
<reference evidence="2 3" key="1">
    <citation type="submission" date="2018-11" db="EMBL/GenBank/DDBJ databases">
        <title>Sequencing the genomes of 1000 actinobacteria strains.</title>
        <authorList>
            <person name="Klenk H.-P."/>
        </authorList>
    </citation>
    <scope>NUCLEOTIDE SEQUENCE [LARGE SCALE GENOMIC DNA]</scope>
    <source>
        <strain evidence="2 3">DSM 44254</strain>
    </source>
</reference>
<dbReference type="RefSeq" id="WP_123665186.1">
    <property type="nucleotide sequence ID" value="NZ_RJKE01000001.1"/>
</dbReference>
<dbReference type="InterPro" id="IPR039424">
    <property type="entry name" value="SBP_5"/>
</dbReference>
<dbReference type="GO" id="GO:0043190">
    <property type="term" value="C:ATP-binding cassette (ABC) transporter complex"/>
    <property type="evidence" value="ECO:0007669"/>
    <property type="project" value="InterPro"/>
</dbReference>
<dbReference type="CDD" id="cd00995">
    <property type="entry name" value="PBP2_NikA_DppA_OppA_like"/>
    <property type="match status" value="1"/>
</dbReference>
<accession>A0A3N1CWN2</accession>
<dbReference type="PIRSF" id="PIRSF002741">
    <property type="entry name" value="MppA"/>
    <property type="match status" value="1"/>
</dbReference>
<evidence type="ECO:0000259" key="1">
    <source>
        <dbReference type="Pfam" id="PF00496"/>
    </source>
</evidence>
<dbReference type="PANTHER" id="PTHR30290">
    <property type="entry name" value="PERIPLASMIC BINDING COMPONENT OF ABC TRANSPORTER"/>
    <property type="match status" value="1"/>
</dbReference>
<protein>
    <submittedName>
        <fullName evidence="2">Peptide/nickel transport system substrate-binding protein</fullName>
    </submittedName>
</protein>
<dbReference type="GO" id="GO:1904680">
    <property type="term" value="F:peptide transmembrane transporter activity"/>
    <property type="evidence" value="ECO:0007669"/>
    <property type="project" value="TreeGrafter"/>
</dbReference>
<proteinExistence type="predicted"/>
<gene>
    <name evidence="2" type="ORF">EDD29_3258</name>
</gene>
<dbReference type="InterPro" id="IPR006311">
    <property type="entry name" value="TAT_signal"/>
</dbReference>
<dbReference type="GO" id="GO:0015833">
    <property type="term" value="P:peptide transport"/>
    <property type="evidence" value="ECO:0007669"/>
    <property type="project" value="TreeGrafter"/>
</dbReference>
<dbReference type="EMBL" id="RJKE01000001">
    <property type="protein sequence ID" value="ROO85709.1"/>
    <property type="molecule type" value="Genomic_DNA"/>
</dbReference>
<dbReference type="Gene3D" id="3.10.105.10">
    <property type="entry name" value="Dipeptide-binding Protein, Domain 3"/>
    <property type="match status" value="1"/>
</dbReference>
<evidence type="ECO:0000313" key="3">
    <source>
        <dbReference type="Proteomes" id="UP000272400"/>
    </source>
</evidence>
<dbReference type="Proteomes" id="UP000272400">
    <property type="component" value="Unassembled WGS sequence"/>
</dbReference>
<feature type="domain" description="Solute-binding protein family 5" evidence="1">
    <location>
        <begin position="97"/>
        <end position="441"/>
    </location>
</feature>
<dbReference type="Gene3D" id="3.40.190.10">
    <property type="entry name" value="Periplasmic binding protein-like II"/>
    <property type="match status" value="1"/>
</dbReference>
<dbReference type="Pfam" id="PF00496">
    <property type="entry name" value="SBP_bac_5"/>
    <property type="match status" value="1"/>
</dbReference>
<name>A0A3N1CWN2_9ACTN</name>
<keyword evidence="3" id="KW-1185">Reference proteome</keyword>
<comment type="caution">
    <text evidence="2">The sequence shown here is derived from an EMBL/GenBank/DDBJ whole genome shotgun (WGS) entry which is preliminary data.</text>
</comment>